<dbReference type="EMBL" id="JACCKD010000003">
    <property type="protein sequence ID" value="MBA0126077.1"/>
    <property type="molecule type" value="Genomic_DNA"/>
</dbReference>
<organism evidence="8 9">
    <name type="scientific">Haloechinothrix aidingensis</name>
    <dbReference type="NCBI Taxonomy" id="2752311"/>
    <lineage>
        <taxon>Bacteria</taxon>
        <taxon>Bacillati</taxon>
        <taxon>Actinomycetota</taxon>
        <taxon>Actinomycetes</taxon>
        <taxon>Pseudonocardiales</taxon>
        <taxon>Pseudonocardiaceae</taxon>
        <taxon>Haloechinothrix</taxon>
    </lineage>
</organism>
<dbReference type="SUPFAM" id="SSF53720">
    <property type="entry name" value="ALDH-like"/>
    <property type="match status" value="1"/>
</dbReference>
<comment type="caution">
    <text evidence="8">The sequence shown here is derived from an EMBL/GenBank/DDBJ whole genome shotgun (WGS) entry which is preliminary data.</text>
</comment>
<dbReference type="InterPro" id="IPR016162">
    <property type="entry name" value="Ald_DH_N"/>
</dbReference>
<dbReference type="InterPro" id="IPR016163">
    <property type="entry name" value="Ald_DH_C"/>
</dbReference>
<dbReference type="PANTHER" id="PTHR43860:SF2">
    <property type="entry name" value="BETAINE ALDEHYDE DEHYDROGENASE-RELATED"/>
    <property type="match status" value="1"/>
</dbReference>
<evidence type="ECO:0000256" key="5">
    <source>
        <dbReference type="PROSITE-ProRule" id="PRU10007"/>
    </source>
</evidence>
<dbReference type="Proteomes" id="UP000582974">
    <property type="component" value="Unassembled WGS sequence"/>
</dbReference>
<evidence type="ECO:0000313" key="8">
    <source>
        <dbReference type="EMBL" id="MBA0126077.1"/>
    </source>
</evidence>
<reference evidence="8 9" key="1">
    <citation type="submission" date="2020-07" db="EMBL/GenBank/DDBJ databases">
        <title>Genome of Haloechinothrix sp.</title>
        <authorList>
            <person name="Tang S.-K."/>
            <person name="Yang L."/>
            <person name="Zhu W.-Y."/>
        </authorList>
    </citation>
    <scope>NUCLEOTIDE SEQUENCE [LARGE SCALE GENOMIC DNA]</scope>
    <source>
        <strain evidence="8 9">YIM 98757</strain>
    </source>
</reference>
<evidence type="ECO:0000256" key="3">
    <source>
        <dbReference type="ARBA" id="ARBA00023027"/>
    </source>
</evidence>
<feature type="domain" description="Aldehyde dehydrogenase" evidence="7">
    <location>
        <begin position="21"/>
        <end position="478"/>
    </location>
</feature>
<dbReference type="PANTHER" id="PTHR43860">
    <property type="entry name" value="BETAINE ALDEHYDE DEHYDROGENASE"/>
    <property type="match status" value="1"/>
</dbReference>
<comment type="pathway">
    <text evidence="4">Amine and polyamine biosynthesis; betaine biosynthesis via choline pathway; betaine from betaine aldehyde: step 1/1.</text>
</comment>
<evidence type="ECO:0000256" key="4">
    <source>
        <dbReference type="ARBA" id="ARBA00037921"/>
    </source>
</evidence>
<evidence type="ECO:0000313" key="9">
    <source>
        <dbReference type="Proteomes" id="UP000582974"/>
    </source>
</evidence>
<dbReference type="RefSeq" id="WP_180892870.1">
    <property type="nucleotide sequence ID" value="NZ_JACCKD010000003.1"/>
</dbReference>
<evidence type="ECO:0000256" key="6">
    <source>
        <dbReference type="RuleBase" id="RU003345"/>
    </source>
</evidence>
<accession>A0A838A9W8</accession>
<keyword evidence="3" id="KW-0520">NAD</keyword>
<dbReference type="FunFam" id="3.40.605.10:FF:000007">
    <property type="entry name" value="NAD/NADP-dependent betaine aldehyde dehydrogenase"/>
    <property type="match status" value="1"/>
</dbReference>
<comment type="similarity">
    <text evidence="1 6">Belongs to the aldehyde dehydrogenase family.</text>
</comment>
<gene>
    <name evidence="8" type="ORF">H0B56_11050</name>
</gene>
<evidence type="ECO:0000256" key="2">
    <source>
        <dbReference type="ARBA" id="ARBA00023002"/>
    </source>
</evidence>
<dbReference type="Pfam" id="PF00171">
    <property type="entry name" value="Aldedh"/>
    <property type="match status" value="1"/>
</dbReference>
<keyword evidence="2 6" id="KW-0560">Oxidoreductase</keyword>
<sequence>MKDLYIDGIWSGPSAEQPESSRTVLNPYDAGELTTVAEAGSADVDLAARAARRAFQQGAWPDTTAAERGELLRRIADLLVRDREELARIESLDTGKTVAEGRIDVDDITAVFRYYAGLAGVDAGRVIDAGNPDVVSRVVYEPVGVCALIAPWNYPLLQMSWKLAPALAAGNTMVIKPSELTPLSTIQLVALIAEAGAPAGVVNLVLGSGATVGSTMVQHPEVDLVSFTGGLETGRKVMSMAAADIKKVALELGGKNPNVVFADADFDTAVDYALAAAFFHSGQVCSAGSRLIVEDSVHDAFVAELARRADAIRLGNGLDPDTECGPLVSAEHRAKVERYISEATGYGARLVTGGTRPDDPELADGFFLRPTVFGDCTSDMPIVREEVFGPVVTVERFSDESEAVSLANDTEYGLAGAVWTSDASVAQRVANRMRHGTVWVNDYHPYVPQAEWGGFGRSGVGRELGKAGLDEYREAKHIYQNIRPQPMRWFAGA</sequence>
<protein>
    <submittedName>
        <fullName evidence="8">Aldehyde dehydrogenase family protein</fullName>
    </submittedName>
</protein>
<dbReference type="InterPro" id="IPR029510">
    <property type="entry name" value="Ald_DH_CS_GLU"/>
</dbReference>
<keyword evidence="9" id="KW-1185">Reference proteome</keyword>
<dbReference type="AlphaFoldDB" id="A0A838A9W8"/>
<dbReference type="InterPro" id="IPR016161">
    <property type="entry name" value="Ald_DH/histidinol_DH"/>
</dbReference>
<dbReference type="InterPro" id="IPR015590">
    <property type="entry name" value="Aldehyde_DH_dom"/>
</dbReference>
<dbReference type="GO" id="GO:0016620">
    <property type="term" value="F:oxidoreductase activity, acting on the aldehyde or oxo group of donors, NAD or NADP as acceptor"/>
    <property type="evidence" value="ECO:0007669"/>
    <property type="project" value="InterPro"/>
</dbReference>
<dbReference type="PROSITE" id="PS00070">
    <property type="entry name" value="ALDEHYDE_DEHYDR_CYS"/>
    <property type="match status" value="1"/>
</dbReference>
<dbReference type="Gene3D" id="3.40.605.10">
    <property type="entry name" value="Aldehyde Dehydrogenase, Chain A, domain 1"/>
    <property type="match status" value="1"/>
</dbReference>
<dbReference type="FunFam" id="3.40.309.10:FF:000012">
    <property type="entry name" value="Betaine aldehyde dehydrogenase"/>
    <property type="match status" value="1"/>
</dbReference>
<evidence type="ECO:0000256" key="1">
    <source>
        <dbReference type="ARBA" id="ARBA00009986"/>
    </source>
</evidence>
<dbReference type="InterPro" id="IPR016160">
    <property type="entry name" value="Ald_DH_CS_CYS"/>
</dbReference>
<proteinExistence type="inferred from homology"/>
<feature type="active site" evidence="5">
    <location>
        <position position="251"/>
    </location>
</feature>
<evidence type="ECO:0000259" key="7">
    <source>
        <dbReference type="Pfam" id="PF00171"/>
    </source>
</evidence>
<dbReference type="Gene3D" id="3.40.309.10">
    <property type="entry name" value="Aldehyde Dehydrogenase, Chain A, domain 2"/>
    <property type="match status" value="1"/>
</dbReference>
<dbReference type="PROSITE" id="PS00687">
    <property type="entry name" value="ALDEHYDE_DEHYDR_GLU"/>
    <property type="match status" value="1"/>
</dbReference>
<name>A0A838A9W8_9PSEU</name>